<comment type="caution">
    <text evidence="2">The sequence shown here is derived from an EMBL/GenBank/DDBJ whole genome shotgun (WGS) entry which is preliminary data.</text>
</comment>
<feature type="chain" id="PRO_5045749181" evidence="1">
    <location>
        <begin position="19"/>
        <end position="306"/>
    </location>
</feature>
<reference evidence="2" key="1">
    <citation type="journal article" date="2022" name="Int. J. Mol. Sci.">
        <title>Draft Genome of Tanacetum Coccineum: Genomic Comparison of Closely Related Tanacetum-Family Plants.</title>
        <authorList>
            <person name="Yamashiro T."/>
            <person name="Shiraishi A."/>
            <person name="Nakayama K."/>
            <person name="Satake H."/>
        </authorList>
    </citation>
    <scope>NUCLEOTIDE SEQUENCE</scope>
</reference>
<name>A0ABQ5HUZ7_9ASTR</name>
<gene>
    <name evidence="2" type="ORF">Tco_1080538</name>
</gene>
<keyword evidence="3" id="KW-1185">Reference proteome</keyword>
<dbReference type="EMBL" id="BQNB010020041">
    <property type="protein sequence ID" value="GJT91693.1"/>
    <property type="molecule type" value="Genomic_DNA"/>
</dbReference>
<dbReference type="Proteomes" id="UP001151760">
    <property type="component" value="Unassembled WGS sequence"/>
</dbReference>
<accession>A0ABQ5HUZ7</accession>
<reference evidence="2" key="2">
    <citation type="submission" date="2022-01" db="EMBL/GenBank/DDBJ databases">
        <authorList>
            <person name="Yamashiro T."/>
            <person name="Shiraishi A."/>
            <person name="Satake H."/>
            <person name="Nakayama K."/>
        </authorList>
    </citation>
    <scope>NUCLEOTIDE SEQUENCE</scope>
</reference>
<sequence length="306" mass="34999">MPLHTLLLINIFISPTPSKDKPSKKLAEDRRQVFLKMRREHEGHVERKEISRPTGLKRLRKVGMSQRVKSSEDQEIDETQVRQNDDLIFDTGVLDDVEMPVEAKLGERITTAGDDSVVLTTNKEITLAQTLIQIKVAKPKVVTTAATTTTTTRSKAQGRRKEECLEIEKSRRRIAERIPKKPKVEEEQRVKVPPPHPIIYNRPNKLDLSYSGLEEFQQPEYFEGVKDLDEVESPVCGKEEKINFLQAVKDYEFLNLNNKKSSLVSVKYAECTSHNVLGKSKELEYIRSPTARKLLLLLNIKACLVQ</sequence>
<keyword evidence="1" id="KW-0732">Signal</keyword>
<feature type="signal peptide" evidence="1">
    <location>
        <begin position="1"/>
        <end position="18"/>
    </location>
</feature>
<protein>
    <submittedName>
        <fullName evidence="2">Uncharacterized protein</fullName>
    </submittedName>
</protein>
<evidence type="ECO:0000313" key="2">
    <source>
        <dbReference type="EMBL" id="GJT91693.1"/>
    </source>
</evidence>
<organism evidence="2 3">
    <name type="scientific">Tanacetum coccineum</name>
    <dbReference type="NCBI Taxonomy" id="301880"/>
    <lineage>
        <taxon>Eukaryota</taxon>
        <taxon>Viridiplantae</taxon>
        <taxon>Streptophyta</taxon>
        <taxon>Embryophyta</taxon>
        <taxon>Tracheophyta</taxon>
        <taxon>Spermatophyta</taxon>
        <taxon>Magnoliopsida</taxon>
        <taxon>eudicotyledons</taxon>
        <taxon>Gunneridae</taxon>
        <taxon>Pentapetalae</taxon>
        <taxon>asterids</taxon>
        <taxon>campanulids</taxon>
        <taxon>Asterales</taxon>
        <taxon>Asteraceae</taxon>
        <taxon>Asteroideae</taxon>
        <taxon>Anthemideae</taxon>
        <taxon>Anthemidinae</taxon>
        <taxon>Tanacetum</taxon>
    </lineage>
</organism>
<evidence type="ECO:0000313" key="3">
    <source>
        <dbReference type="Proteomes" id="UP001151760"/>
    </source>
</evidence>
<proteinExistence type="predicted"/>
<evidence type="ECO:0000256" key="1">
    <source>
        <dbReference type="SAM" id="SignalP"/>
    </source>
</evidence>